<evidence type="ECO:0000313" key="1">
    <source>
        <dbReference type="EMBL" id="CAB4053039.1"/>
    </source>
</evidence>
<accession>A0A6J5KFF9</accession>
<evidence type="ECO:0000313" key="2">
    <source>
        <dbReference type="Proteomes" id="UP000494102"/>
    </source>
</evidence>
<reference evidence="1 2" key="1">
    <citation type="submission" date="2020-04" db="EMBL/GenBank/DDBJ databases">
        <authorList>
            <person name="De Canck E."/>
        </authorList>
    </citation>
    <scope>NUCLEOTIDE SEQUENCE [LARGE SCALE GENOMIC DNA]</scope>
    <source>
        <strain evidence="1 2">LMG 9964</strain>
    </source>
</reference>
<name>A0A6J5KFF9_9BURK</name>
<dbReference type="EMBL" id="CADILN010000026">
    <property type="protein sequence ID" value="CAB4053039.1"/>
    <property type="molecule type" value="Genomic_DNA"/>
</dbReference>
<sequence length="103" mass="11312">MLLLAHNIEERVGRLDGWHFYRLGAAASEDLDNGVGDRGVSTVHGGLKLAFQKCPQRKLPRSLEKERSVTSVIGPPSRSDSRLASIFSRNVDRSGLKLPVGPY</sequence>
<gene>
    <name evidence="1" type="ORF">LMG9964_06730</name>
</gene>
<organism evidence="1 2">
    <name type="scientific">Paraburkholderia phenoliruptrix</name>
    <dbReference type="NCBI Taxonomy" id="252970"/>
    <lineage>
        <taxon>Bacteria</taxon>
        <taxon>Pseudomonadati</taxon>
        <taxon>Pseudomonadota</taxon>
        <taxon>Betaproteobacteria</taxon>
        <taxon>Burkholderiales</taxon>
        <taxon>Burkholderiaceae</taxon>
        <taxon>Paraburkholderia</taxon>
    </lineage>
</organism>
<protein>
    <submittedName>
        <fullName evidence="1">Uncharacterized protein</fullName>
    </submittedName>
</protein>
<proteinExistence type="predicted"/>
<dbReference type="Proteomes" id="UP000494102">
    <property type="component" value="Unassembled WGS sequence"/>
</dbReference>
<dbReference type="AlphaFoldDB" id="A0A6J5KFF9"/>